<reference evidence="3" key="1">
    <citation type="journal article" date="2019" name="Int. J. Syst. Evol. Microbiol.">
        <title>The Global Catalogue of Microorganisms (GCM) 10K type strain sequencing project: providing services to taxonomists for standard genome sequencing and annotation.</title>
        <authorList>
            <consortium name="The Broad Institute Genomics Platform"/>
            <consortium name="The Broad Institute Genome Sequencing Center for Infectious Disease"/>
            <person name="Wu L."/>
            <person name="Ma J."/>
        </authorList>
    </citation>
    <scope>NUCLEOTIDE SEQUENCE [LARGE SCALE GENOMIC DNA]</scope>
    <source>
        <strain evidence="3">JCM 16956</strain>
    </source>
</reference>
<dbReference type="Proteomes" id="UP001501000">
    <property type="component" value="Unassembled WGS sequence"/>
</dbReference>
<comment type="caution">
    <text evidence="2">The sequence shown here is derived from an EMBL/GenBank/DDBJ whole genome shotgun (WGS) entry which is preliminary data.</text>
</comment>
<feature type="region of interest" description="Disordered" evidence="1">
    <location>
        <begin position="1"/>
        <end position="40"/>
    </location>
</feature>
<sequence length="78" mass="8678">MPDAAVVGRAAPRVARRRAPAHWGDHGRPGTVPRLHPGQITEEERLRRLLTDLSEAVGTHPYGDTLEVWPARVAALWR</sequence>
<evidence type="ECO:0000256" key="1">
    <source>
        <dbReference type="SAM" id="MobiDB-lite"/>
    </source>
</evidence>
<protein>
    <submittedName>
        <fullName evidence="2">Uncharacterized protein</fullName>
    </submittedName>
</protein>
<evidence type="ECO:0000313" key="3">
    <source>
        <dbReference type="Proteomes" id="UP001501000"/>
    </source>
</evidence>
<dbReference type="EMBL" id="BAABAJ010000008">
    <property type="protein sequence ID" value="GAA3918335.1"/>
    <property type="molecule type" value="Genomic_DNA"/>
</dbReference>
<feature type="compositionally biased region" description="Low complexity" evidence="1">
    <location>
        <begin position="1"/>
        <end position="13"/>
    </location>
</feature>
<gene>
    <name evidence="2" type="ORF">GCM10022244_29470</name>
</gene>
<evidence type="ECO:0000313" key="2">
    <source>
        <dbReference type="EMBL" id="GAA3918335.1"/>
    </source>
</evidence>
<name>A0ABP7MDF5_9ACTN</name>
<accession>A0ABP7MDF5</accession>
<proteinExistence type="predicted"/>
<keyword evidence="3" id="KW-1185">Reference proteome</keyword>
<organism evidence="2 3">
    <name type="scientific">Streptomyces gulbargensis</name>
    <dbReference type="NCBI Taxonomy" id="364901"/>
    <lineage>
        <taxon>Bacteria</taxon>
        <taxon>Bacillati</taxon>
        <taxon>Actinomycetota</taxon>
        <taxon>Actinomycetes</taxon>
        <taxon>Kitasatosporales</taxon>
        <taxon>Streptomycetaceae</taxon>
        <taxon>Streptomyces</taxon>
    </lineage>
</organism>